<reference evidence="1 2" key="1">
    <citation type="submission" date="2021-12" db="EMBL/GenBank/DDBJ databases">
        <title>Genome seq of P8.</title>
        <authorList>
            <person name="Seo T."/>
        </authorList>
    </citation>
    <scope>NUCLEOTIDE SEQUENCE [LARGE SCALE GENOMIC DNA]</scope>
    <source>
        <strain evidence="1 2">P8</strain>
    </source>
</reference>
<accession>A0ABS8XS24</accession>
<dbReference type="EMBL" id="JAJTWU010000005">
    <property type="protein sequence ID" value="MCE4555514.1"/>
    <property type="molecule type" value="Genomic_DNA"/>
</dbReference>
<protein>
    <submittedName>
        <fullName evidence="1">Uncharacterized protein</fullName>
    </submittedName>
</protein>
<organism evidence="1 2">
    <name type="scientific">Pelomonas cellulosilytica</name>
    <dbReference type="NCBI Taxonomy" id="2906762"/>
    <lineage>
        <taxon>Bacteria</taxon>
        <taxon>Pseudomonadati</taxon>
        <taxon>Pseudomonadota</taxon>
        <taxon>Betaproteobacteria</taxon>
        <taxon>Burkholderiales</taxon>
        <taxon>Sphaerotilaceae</taxon>
        <taxon>Roseateles</taxon>
    </lineage>
</organism>
<gene>
    <name evidence="1" type="ORF">LXT13_13985</name>
</gene>
<proteinExistence type="predicted"/>
<sequence length="68" mass="7279">MNTYVIGGGCGFRDFPGKQNEVVVNFAGPRPSEERSKYARRATNSSLFVTHTLRVTAVCASATTVTGP</sequence>
<dbReference type="Proteomes" id="UP001200741">
    <property type="component" value="Unassembled WGS sequence"/>
</dbReference>
<evidence type="ECO:0000313" key="2">
    <source>
        <dbReference type="Proteomes" id="UP001200741"/>
    </source>
</evidence>
<dbReference type="RefSeq" id="WP_233372848.1">
    <property type="nucleotide sequence ID" value="NZ_JAJTWU010000005.1"/>
</dbReference>
<keyword evidence="2" id="KW-1185">Reference proteome</keyword>
<evidence type="ECO:0000313" key="1">
    <source>
        <dbReference type="EMBL" id="MCE4555514.1"/>
    </source>
</evidence>
<name>A0ABS8XS24_9BURK</name>
<comment type="caution">
    <text evidence="1">The sequence shown here is derived from an EMBL/GenBank/DDBJ whole genome shotgun (WGS) entry which is preliminary data.</text>
</comment>